<dbReference type="Pfam" id="PF20376">
    <property type="entry name" value="DUF6671"/>
    <property type="match status" value="1"/>
</dbReference>
<organism evidence="2 3">
    <name type="scientific">Anaerobacillus alkalilacustris</name>
    <dbReference type="NCBI Taxonomy" id="393763"/>
    <lineage>
        <taxon>Bacteria</taxon>
        <taxon>Bacillati</taxon>
        <taxon>Bacillota</taxon>
        <taxon>Bacilli</taxon>
        <taxon>Bacillales</taxon>
        <taxon>Bacillaceae</taxon>
        <taxon>Anaerobacillus</taxon>
    </lineage>
</organism>
<dbReference type="RefSeq" id="WP_071309223.1">
    <property type="nucleotide sequence ID" value="NZ_MLQR01000020.1"/>
</dbReference>
<dbReference type="Proteomes" id="UP000179524">
    <property type="component" value="Unassembled WGS sequence"/>
</dbReference>
<comment type="caution">
    <text evidence="2">The sequence shown here is derived from an EMBL/GenBank/DDBJ whole genome shotgun (WGS) entry which is preliminary data.</text>
</comment>
<feature type="domain" description="DUF6671" evidence="1">
    <location>
        <begin position="69"/>
        <end position="288"/>
    </location>
</feature>
<dbReference type="OrthoDB" id="9793837at2"/>
<evidence type="ECO:0000313" key="2">
    <source>
        <dbReference type="EMBL" id="OIJ14422.1"/>
    </source>
</evidence>
<evidence type="ECO:0000313" key="3">
    <source>
        <dbReference type="Proteomes" id="UP000179524"/>
    </source>
</evidence>
<evidence type="ECO:0000259" key="1">
    <source>
        <dbReference type="Pfam" id="PF20376"/>
    </source>
</evidence>
<gene>
    <name evidence="2" type="ORF">BKP37_08765</name>
</gene>
<dbReference type="EMBL" id="MLQR01000020">
    <property type="protein sequence ID" value="OIJ14422.1"/>
    <property type="molecule type" value="Genomic_DNA"/>
</dbReference>
<keyword evidence="3" id="KW-1185">Reference proteome</keyword>
<protein>
    <recommendedName>
        <fullName evidence="1">DUF6671 domain-containing protein</fullName>
    </recommendedName>
</protein>
<reference evidence="2 3" key="1">
    <citation type="submission" date="2016-10" db="EMBL/GenBank/DDBJ databases">
        <title>Draft genome sequences of four alkaliphilic bacteria belonging to the Anaerobacillus genus.</title>
        <authorList>
            <person name="Bassil N.M."/>
            <person name="Lloyd J.R."/>
        </authorList>
    </citation>
    <scope>NUCLEOTIDE SEQUENCE [LARGE SCALE GENOMIC DNA]</scope>
    <source>
        <strain evidence="2 3">DSM 18345</strain>
    </source>
</reference>
<dbReference type="AlphaFoldDB" id="A0A1S2LPH4"/>
<name>A0A1S2LPH4_9BACI</name>
<dbReference type="InterPro" id="IPR046612">
    <property type="entry name" value="DUF6671"/>
</dbReference>
<sequence length="288" mass="32412">MDTKVKELFLNRQAIIATMHKKELVIAPILEKELGISVTIPVNFNTDLFGTFTNEVERAGDQLQAAQKKVEKALKQSNVSIGISSEGSFGPHPFVPYLPYNRELVLLVDQEQELEIVGYIANSNTNYAQKVIKTVEEAYEFAISIGFPTHGVIVKTNPSTRNVDEMVKGITDVNHLHHVLHNLFSKSPDSLYIETDMRALYNPTRMKNIELATIDLVSKISSLCPKCSTPGFEVIKSKKGLECEYCGCQTEIVRSYIYECKKCNYQEEEHYPNGKEYADPAQCPLCNP</sequence>
<accession>A0A1S2LPH4</accession>
<proteinExistence type="predicted"/>